<keyword evidence="5" id="KW-0694">RNA-binding</keyword>
<dbReference type="PANTHER" id="PTHR14202:SF0">
    <property type="entry name" value="RNA-BINDING PROTEIN RO60"/>
    <property type="match status" value="1"/>
</dbReference>
<protein>
    <submittedName>
        <fullName evidence="8">RO60-like protein</fullName>
    </submittedName>
</protein>
<dbReference type="SUPFAM" id="SSF53300">
    <property type="entry name" value="vWA-like"/>
    <property type="match status" value="1"/>
</dbReference>
<dbReference type="Pfam" id="PF25045">
    <property type="entry name" value="vWA_Ro60"/>
    <property type="match status" value="1"/>
</dbReference>
<comment type="similarity">
    <text evidence="2">Belongs to the Ro 60 kDa family.</text>
</comment>
<comment type="subcellular location">
    <subcellularLocation>
        <location evidence="1">Cytoplasm</location>
    </subcellularLocation>
</comment>
<evidence type="ECO:0000256" key="1">
    <source>
        <dbReference type="ARBA" id="ARBA00004496"/>
    </source>
</evidence>
<dbReference type="EMBL" id="CP111014">
    <property type="protein sequence ID" value="WAR00395.1"/>
    <property type="molecule type" value="Genomic_DNA"/>
</dbReference>
<dbReference type="PROSITE" id="PS50988">
    <property type="entry name" value="TROVE"/>
    <property type="match status" value="1"/>
</dbReference>
<evidence type="ECO:0000256" key="3">
    <source>
        <dbReference type="ARBA" id="ARBA00022490"/>
    </source>
</evidence>
<keyword evidence="9" id="KW-1185">Reference proteome</keyword>
<evidence type="ECO:0000256" key="4">
    <source>
        <dbReference type="ARBA" id="ARBA00022723"/>
    </source>
</evidence>
<dbReference type="PANTHER" id="PTHR14202">
    <property type="entry name" value="60 KDA RIBONUCLEOPROTEIN SSA/RO"/>
    <property type="match status" value="1"/>
</dbReference>
<sequence>MGTLQSRPRDSSVGISKKGVTVITFRFGGDDEEETPKTAEVSQMRPLKPTQIRNRSGAYVWQVNDLMKLQRFIFLGSDNSFCYKASNNEPKREDALCIDRLIAEGRGKEVVELIKAISLEGRAARQNPTIFALAVCARSNDKQTKQAAYEAFHLVCRIPTHLFMFIRYCEKESTGTGWGRAHRNNIIKWYMTKSNNPINVCRMTTKYKKREGFNHCDVLRLSHPKPTDHVTQVLFRYLTKGFKKMQELVNNVPDLKMDETVTKMVEFLTAVEKAKSCTDEDELVGIIDKYGLEREHMPTQLLNSKKVWEALIKNLKMEATIRNLGKITSLELCEKDSWVEKEIVERLTDQDLLIKSRTHPFKVLLALHTYKSGRGDKGSLRWSPNQAVLDALEKAYYMSFKAVEPTGKRFLLAIDVSGSMMAPCVGSSALTCKLASAAMMMVTMRTEENCDIVAFSHRLLPLEINKTDDLPTVIKKTDDLPFGGTDCALPMLNAQQEKKEYDVFIVYTDSETWYGKIHPSRALQQYREAMNMPDAKLIVVGMASNGFTIADPDDFGMLDIVGFDSGATQTIAKFSKGEM</sequence>
<name>A0ABY7DRQ8_MYAAR</name>
<accession>A0ABY7DRQ8</accession>
<dbReference type="InterPro" id="IPR037214">
    <property type="entry name" value="TROVE_dom_sf"/>
</dbReference>
<evidence type="ECO:0000256" key="6">
    <source>
        <dbReference type="ARBA" id="ARBA00023274"/>
    </source>
</evidence>
<gene>
    <name evidence="8" type="ORF">MAR_024767</name>
</gene>
<dbReference type="Proteomes" id="UP001164746">
    <property type="component" value="Chromosome 3"/>
</dbReference>
<dbReference type="Pfam" id="PF05731">
    <property type="entry name" value="TROVE"/>
    <property type="match status" value="1"/>
</dbReference>
<keyword evidence="6" id="KW-0687">Ribonucleoprotein</keyword>
<dbReference type="SUPFAM" id="SSF140864">
    <property type="entry name" value="TROVE domain-like"/>
    <property type="match status" value="1"/>
</dbReference>
<dbReference type="InterPro" id="IPR008858">
    <property type="entry name" value="TROVE_dom"/>
</dbReference>
<evidence type="ECO:0000256" key="2">
    <source>
        <dbReference type="ARBA" id="ARBA00007814"/>
    </source>
</evidence>
<reference evidence="8" key="1">
    <citation type="submission" date="2022-11" db="EMBL/GenBank/DDBJ databases">
        <title>Centuries of genome instability and evolution in soft-shell clam transmissible cancer (bioRxiv).</title>
        <authorList>
            <person name="Hart S.F.M."/>
            <person name="Yonemitsu M.A."/>
            <person name="Giersch R.M."/>
            <person name="Beal B.F."/>
            <person name="Arriagada G."/>
            <person name="Davis B.W."/>
            <person name="Ostrander E.A."/>
            <person name="Goff S.P."/>
            <person name="Metzger M.J."/>
        </authorList>
    </citation>
    <scope>NUCLEOTIDE SEQUENCE</scope>
    <source>
        <strain evidence="8">MELC-2E11</strain>
        <tissue evidence="8">Siphon/mantle</tissue>
    </source>
</reference>
<evidence type="ECO:0000313" key="8">
    <source>
        <dbReference type="EMBL" id="WAR00395.1"/>
    </source>
</evidence>
<organism evidence="8 9">
    <name type="scientific">Mya arenaria</name>
    <name type="common">Soft-shell clam</name>
    <dbReference type="NCBI Taxonomy" id="6604"/>
    <lineage>
        <taxon>Eukaryota</taxon>
        <taxon>Metazoa</taxon>
        <taxon>Spiralia</taxon>
        <taxon>Lophotrochozoa</taxon>
        <taxon>Mollusca</taxon>
        <taxon>Bivalvia</taxon>
        <taxon>Autobranchia</taxon>
        <taxon>Heteroconchia</taxon>
        <taxon>Euheterodonta</taxon>
        <taxon>Imparidentia</taxon>
        <taxon>Neoheterodontei</taxon>
        <taxon>Myida</taxon>
        <taxon>Myoidea</taxon>
        <taxon>Myidae</taxon>
        <taxon>Mya</taxon>
    </lineage>
</organism>
<dbReference type="InterPro" id="IPR056800">
    <property type="entry name" value="vWA_Ro60"/>
</dbReference>
<dbReference type="InterPro" id="IPR040322">
    <property type="entry name" value="TROVE2"/>
</dbReference>
<evidence type="ECO:0000313" key="9">
    <source>
        <dbReference type="Proteomes" id="UP001164746"/>
    </source>
</evidence>
<proteinExistence type="inferred from homology"/>
<evidence type="ECO:0000259" key="7">
    <source>
        <dbReference type="PROSITE" id="PS50988"/>
    </source>
</evidence>
<keyword evidence="3" id="KW-0963">Cytoplasm</keyword>
<dbReference type="InterPro" id="IPR036465">
    <property type="entry name" value="vWFA_dom_sf"/>
</dbReference>
<evidence type="ECO:0000256" key="5">
    <source>
        <dbReference type="ARBA" id="ARBA00022884"/>
    </source>
</evidence>
<keyword evidence="4" id="KW-0479">Metal-binding</keyword>
<feature type="domain" description="TROVE" evidence="7">
    <location>
        <begin position="52"/>
        <end position="408"/>
    </location>
</feature>
<dbReference type="Gene3D" id="3.40.50.410">
    <property type="entry name" value="von Willebrand factor, type A domain"/>
    <property type="match status" value="1"/>
</dbReference>